<organism evidence="1 2">
    <name type="scientific">Pluteus cervinus</name>
    <dbReference type="NCBI Taxonomy" id="181527"/>
    <lineage>
        <taxon>Eukaryota</taxon>
        <taxon>Fungi</taxon>
        <taxon>Dikarya</taxon>
        <taxon>Basidiomycota</taxon>
        <taxon>Agaricomycotina</taxon>
        <taxon>Agaricomycetes</taxon>
        <taxon>Agaricomycetidae</taxon>
        <taxon>Agaricales</taxon>
        <taxon>Pluteineae</taxon>
        <taxon>Pluteaceae</taxon>
        <taxon>Pluteus</taxon>
    </lineage>
</organism>
<dbReference type="Proteomes" id="UP000308600">
    <property type="component" value="Unassembled WGS sequence"/>
</dbReference>
<dbReference type="EMBL" id="ML208271">
    <property type="protein sequence ID" value="TFK74037.1"/>
    <property type="molecule type" value="Genomic_DNA"/>
</dbReference>
<proteinExistence type="predicted"/>
<evidence type="ECO:0000313" key="1">
    <source>
        <dbReference type="EMBL" id="TFK74037.1"/>
    </source>
</evidence>
<protein>
    <submittedName>
        <fullName evidence="1">Uncharacterized protein</fullName>
    </submittedName>
</protein>
<evidence type="ECO:0000313" key="2">
    <source>
        <dbReference type="Proteomes" id="UP000308600"/>
    </source>
</evidence>
<sequence>MSKQIFVPTDKRTRSQVTLPDHILQVSQHSPFKNARNVTRNTEPLATTSSAVEQEESEDELLLSPQKILKENFENPALRAKRSASPTRTNATAQELEMREPKRPRLDADADTTPTHRVVAHKHNYSESDILPKARASRRRNANTSSKKPLSTASEDLSQSRSPKQRVGKERARSVPVFPSTMQVPIPHLDLTKLPPSPTRARARSRSPSKEFEAAIRITTMPSALPDRLEPIPDEGAAGQDVIMEEPNPVGPLGNATVEVRQEPQPPFTEPILDNSAPLTSPKNQAPPPELRLEIPSMLDLPQADTWSPPSPLTPLPDAPQPSRLSLKGAARAEYFKKMESGIAEERTLEHPTAKVVVPEQQPPTKPAGPSRLPRPTQSIKPAHPEQSNATLKPGVETRSTRSGDASKTTAPAQPIKKNAFDVLMQNIQTQKAKGKQKANPPPAKTKDGPSSLKTNNAGPKATTAAKQPPKLQEVEDKPKASLKAKMRPREKPIKSTLVPIPPPVDARDEEQSRPQTPLRQSPSVTAVGTSRGQSPKPIETVPEAQEQVKEADSSAVPLTPSDRPETPSGQPETSTLTEHQDFPAPSTEQTELPAPPTEQQEQPTSVEQPELPAPTDQGPPPKKQQKQTRHKPRQTKANLPEKRAPVTRPAVSRVTRSSSTKGKAPESKTTSAEWSVKPQSSVDSVESTVVATIADEMPIDIPETALAADSLFSDLSDLSDLASEPELSPGSPMRMSSPLPPASSQEHPEPDELLKTPIKEGPASSPVKSSKRTPPRLPEHPHSSPSPTKIARSYTGNRRSIGGIPRRSPRKTGNGPSSLTTLSSALEKLRMPPPSRPNTSMGFNRDADDDELPTAFKGTRDDSAIGRSSPGKARASPSRSSALSAGLGATSGKPLFPSKPGAKTGKPAAPTQQRLTNLFTPTGKNVAGSSKTHFVVGSKLPTARPNGVRIFGVGATGRLGPRGRIAPKVSRKTSLPMVVGSPVKGGGKAGQDLDDSEMKEPGADATLESSGPVAGPSNVNRDTPADGHGNPFSAPDTDDQVIIIGQTTIKGKGKEKDRKTDASRRASMAFNALSQSLSSLPTEETSPPETMGPPITPRGPGRPGLRSASNPHPSSSTSPADGQAATDKSGNGRRAAGSSSTPQSTPKLSLLKDCVIFVDVKTDTGEEAGDLFMEMLKNVGARLLTRVGQSCTHIVYKNGMASTVSRYRLLRDPKPFVVNITWVVDCVEQRTRMDESKYLVDLQHTNVAGTNKRRRSMLPKLISRQFDDDPPEGDRHDQNHEGDMSVDGSNSSMVLDDDLPPLEKARRRKSMLVGPPA</sequence>
<accession>A0ACD3B8M4</accession>
<keyword evidence="2" id="KW-1185">Reference proteome</keyword>
<gene>
    <name evidence="1" type="ORF">BDN72DRAFT_790075</name>
</gene>
<name>A0ACD3B8M4_9AGAR</name>
<reference evidence="1 2" key="1">
    <citation type="journal article" date="2019" name="Nat. Ecol. Evol.">
        <title>Megaphylogeny resolves global patterns of mushroom evolution.</title>
        <authorList>
            <person name="Varga T."/>
            <person name="Krizsan K."/>
            <person name="Foldi C."/>
            <person name="Dima B."/>
            <person name="Sanchez-Garcia M."/>
            <person name="Sanchez-Ramirez S."/>
            <person name="Szollosi G.J."/>
            <person name="Szarkandi J.G."/>
            <person name="Papp V."/>
            <person name="Albert L."/>
            <person name="Andreopoulos W."/>
            <person name="Angelini C."/>
            <person name="Antonin V."/>
            <person name="Barry K.W."/>
            <person name="Bougher N.L."/>
            <person name="Buchanan P."/>
            <person name="Buyck B."/>
            <person name="Bense V."/>
            <person name="Catcheside P."/>
            <person name="Chovatia M."/>
            <person name="Cooper J."/>
            <person name="Damon W."/>
            <person name="Desjardin D."/>
            <person name="Finy P."/>
            <person name="Geml J."/>
            <person name="Haridas S."/>
            <person name="Hughes K."/>
            <person name="Justo A."/>
            <person name="Karasinski D."/>
            <person name="Kautmanova I."/>
            <person name="Kiss B."/>
            <person name="Kocsube S."/>
            <person name="Kotiranta H."/>
            <person name="LaButti K.M."/>
            <person name="Lechner B.E."/>
            <person name="Liimatainen K."/>
            <person name="Lipzen A."/>
            <person name="Lukacs Z."/>
            <person name="Mihaltcheva S."/>
            <person name="Morgado L.N."/>
            <person name="Niskanen T."/>
            <person name="Noordeloos M.E."/>
            <person name="Ohm R.A."/>
            <person name="Ortiz-Santana B."/>
            <person name="Ovrebo C."/>
            <person name="Racz N."/>
            <person name="Riley R."/>
            <person name="Savchenko A."/>
            <person name="Shiryaev A."/>
            <person name="Soop K."/>
            <person name="Spirin V."/>
            <person name="Szebenyi C."/>
            <person name="Tomsovsky M."/>
            <person name="Tulloss R.E."/>
            <person name="Uehling J."/>
            <person name="Grigoriev I.V."/>
            <person name="Vagvolgyi C."/>
            <person name="Papp T."/>
            <person name="Martin F.M."/>
            <person name="Miettinen O."/>
            <person name="Hibbett D.S."/>
            <person name="Nagy L.G."/>
        </authorList>
    </citation>
    <scope>NUCLEOTIDE SEQUENCE [LARGE SCALE GENOMIC DNA]</scope>
    <source>
        <strain evidence="1 2">NL-1719</strain>
    </source>
</reference>